<proteinExistence type="inferred from homology"/>
<keyword evidence="7" id="KW-0256">Endoplasmic reticulum</keyword>
<keyword evidence="12" id="KW-0472">Membrane</keyword>
<evidence type="ECO:0000256" key="2">
    <source>
        <dbReference type="ARBA" id="ARBA00004524"/>
    </source>
</evidence>
<comment type="caution">
    <text evidence="13">The sequence shown here is derived from an EMBL/GenBank/DDBJ whole genome shotgun (WGS) entry which is preliminary data.</text>
</comment>
<dbReference type="Gene3D" id="1.10.630.10">
    <property type="entry name" value="Cytochrome P450"/>
    <property type="match status" value="1"/>
</dbReference>
<dbReference type="InterPro" id="IPR036396">
    <property type="entry name" value="Cyt_P450_sf"/>
</dbReference>
<evidence type="ECO:0000256" key="1">
    <source>
        <dbReference type="ARBA" id="ARBA00001971"/>
    </source>
</evidence>
<dbReference type="PANTHER" id="PTHR24292">
    <property type="entry name" value="CYTOCHROME P450"/>
    <property type="match status" value="1"/>
</dbReference>
<evidence type="ECO:0000256" key="11">
    <source>
        <dbReference type="ARBA" id="ARBA00023033"/>
    </source>
</evidence>
<gene>
    <name evidence="13" type="ORF">QE152_g31427</name>
</gene>
<dbReference type="GO" id="GO:0005789">
    <property type="term" value="C:endoplasmic reticulum membrane"/>
    <property type="evidence" value="ECO:0007669"/>
    <property type="project" value="UniProtKB-SubCell"/>
</dbReference>
<evidence type="ECO:0000313" key="13">
    <source>
        <dbReference type="EMBL" id="KAK9696685.1"/>
    </source>
</evidence>
<evidence type="ECO:0000256" key="8">
    <source>
        <dbReference type="ARBA" id="ARBA00022848"/>
    </source>
</evidence>
<dbReference type="AlphaFoldDB" id="A0AAW1J218"/>
<organism evidence="13 14">
    <name type="scientific">Popillia japonica</name>
    <name type="common">Japanese beetle</name>
    <dbReference type="NCBI Taxonomy" id="7064"/>
    <lineage>
        <taxon>Eukaryota</taxon>
        <taxon>Metazoa</taxon>
        <taxon>Ecdysozoa</taxon>
        <taxon>Arthropoda</taxon>
        <taxon>Hexapoda</taxon>
        <taxon>Insecta</taxon>
        <taxon>Pterygota</taxon>
        <taxon>Neoptera</taxon>
        <taxon>Endopterygota</taxon>
        <taxon>Coleoptera</taxon>
        <taxon>Polyphaga</taxon>
        <taxon>Scarabaeiformia</taxon>
        <taxon>Scarabaeidae</taxon>
        <taxon>Rutelinae</taxon>
        <taxon>Popillia</taxon>
    </lineage>
</organism>
<dbReference type="GO" id="GO:0016705">
    <property type="term" value="F:oxidoreductase activity, acting on paired donors, with incorporation or reduction of molecular oxygen"/>
    <property type="evidence" value="ECO:0007669"/>
    <property type="project" value="InterPro"/>
</dbReference>
<dbReference type="PANTHER" id="PTHR24292:SF100">
    <property type="entry name" value="CYTOCHROME P450 6A16, ISOFORM B-RELATED"/>
    <property type="match status" value="1"/>
</dbReference>
<dbReference type="SUPFAM" id="SSF48264">
    <property type="entry name" value="Cytochrome P450"/>
    <property type="match status" value="2"/>
</dbReference>
<keyword evidence="10" id="KW-0408">Iron</keyword>
<evidence type="ECO:0008006" key="15">
    <source>
        <dbReference type="Google" id="ProtNLM"/>
    </source>
</evidence>
<accession>A0AAW1J218</accession>
<dbReference type="GO" id="GO:0004497">
    <property type="term" value="F:monooxygenase activity"/>
    <property type="evidence" value="ECO:0007669"/>
    <property type="project" value="UniProtKB-KW"/>
</dbReference>
<evidence type="ECO:0000256" key="12">
    <source>
        <dbReference type="ARBA" id="ARBA00023136"/>
    </source>
</evidence>
<dbReference type="Proteomes" id="UP001458880">
    <property type="component" value="Unassembled WGS sequence"/>
</dbReference>
<dbReference type="InterPro" id="IPR050476">
    <property type="entry name" value="Insect_CytP450_Detox"/>
</dbReference>
<dbReference type="GO" id="GO:0005506">
    <property type="term" value="F:iron ion binding"/>
    <property type="evidence" value="ECO:0007669"/>
    <property type="project" value="InterPro"/>
</dbReference>
<evidence type="ECO:0000256" key="4">
    <source>
        <dbReference type="ARBA" id="ARBA00010617"/>
    </source>
</evidence>
<keyword evidence="9" id="KW-0560">Oxidoreductase</keyword>
<evidence type="ECO:0000256" key="3">
    <source>
        <dbReference type="ARBA" id="ARBA00004586"/>
    </source>
</evidence>
<evidence type="ECO:0000256" key="9">
    <source>
        <dbReference type="ARBA" id="ARBA00023002"/>
    </source>
</evidence>
<evidence type="ECO:0000313" key="14">
    <source>
        <dbReference type="Proteomes" id="UP001458880"/>
    </source>
</evidence>
<evidence type="ECO:0000256" key="6">
    <source>
        <dbReference type="ARBA" id="ARBA00022723"/>
    </source>
</evidence>
<keyword evidence="8" id="KW-0492">Microsome</keyword>
<sequence length="143" mass="16384">MANPINPKRANFEVLVEQYHAFKKSGHKLGGIFLGLKPGYLLIDPDTIRNILSKDFNHFQDRGVYHDEKHDPLSAHLILSKDFNHFQDRGVYHDEKHDPLSAHLFSLEGQKWRNLRVKLTPTFTSGKMRMMFQTLLGSGGISA</sequence>
<keyword evidence="11" id="KW-0503">Monooxygenase</keyword>
<dbReference type="EMBL" id="JASPKY010000444">
    <property type="protein sequence ID" value="KAK9696685.1"/>
    <property type="molecule type" value="Genomic_DNA"/>
</dbReference>
<keyword evidence="5" id="KW-0349">Heme</keyword>
<keyword evidence="14" id="KW-1185">Reference proteome</keyword>
<comment type="similarity">
    <text evidence="4">Belongs to the cytochrome P450 family.</text>
</comment>
<reference evidence="13 14" key="1">
    <citation type="journal article" date="2024" name="BMC Genomics">
        <title>De novo assembly and annotation of Popillia japonica's genome with initial clues to its potential as an invasive pest.</title>
        <authorList>
            <person name="Cucini C."/>
            <person name="Boschi S."/>
            <person name="Funari R."/>
            <person name="Cardaioli E."/>
            <person name="Iannotti N."/>
            <person name="Marturano G."/>
            <person name="Paoli F."/>
            <person name="Bruttini M."/>
            <person name="Carapelli A."/>
            <person name="Frati F."/>
            <person name="Nardi F."/>
        </authorList>
    </citation>
    <scope>NUCLEOTIDE SEQUENCE [LARGE SCALE GENOMIC DNA]</scope>
    <source>
        <strain evidence="13">DMR45628</strain>
    </source>
</reference>
<name>A0AAW1J218_POPJA</name>
<dbReference type="GO" id="GO:0020037">
    <property type="term" value="F:heme binding"/>
    <property type="evidence" value="ECO:0007669"/>
    <property type="project" value="InterPro"/>
</dbReference>
<keyword evidence="6" id="KW-0479">Metal-binding</keyword>
<comment type="cofactor">
    <cofactor evidence="1">
        <name>heme</name>
        <dbReference type="ChEBI" id="CHEBI:30413"/>
    </cofactor>
</comment>
<evidence type="ECO:0000256" key="5">
    <source>
        <dbReference type="ARBA" id="ARBA00022617"/>
    </source>
</evidence>
<evidence type="ECO:0000256" key="7">
    <source>
        <dbReference type="ARBA" id="ARBA00022824"/>
    </source>
</evidence>
<comment type="subcellular location">
    <subcellularLocation>
        <location evidence="3">Endoplasmic reticulum membrane</location>
    </subcellularLocation>
    <subcellularLocation>
        <location evidence="2">Microsome membrane</location>
    </subcellularLocation>
</comment>
<evidence type="ECO:0000256" key="10">
    <source>
        <dbReference type="ARBA" id="ARBA00023004"/>
    </source>
</evidence>
<protein>
    <recommendedName>
        <fullName evidence="15">Cytochrome P450</fullName>
    </recommendedName>
</protein>